<evidence type="ECO:0000313" key="3">
    <source>
        <dbReference type="Proteomes" id="UP000073604"/>
    </source>
</evidence>
<dbReference type="Pfam" id="PF04945">
    <property type="entry name" value="YHS"/>
    <property type="match status" value="1"/>
</dbReference>
<feature type="domain" description="TRASH" evidence="1">
    <location>
        <begin position="4"/>
        <end position="41"/>
    </location>
</feature>
<dbReference type="GO" id="GO:0016491">
    <property type="term" value="F:oxidoreductase activity"/>
    <property type="evidence" value="ECO:0007669"/>
    <property type="project" value="InterPro"/>
</dbReference>
<dbReference type="InterPro" id="IPR009078">
    <property type="entry name" value="Ferritin-like_SF"/>
</dbReference>
<evidence type="ECO:0000259" key="1">
    <source>
        <dbReference type="SMART" id="SM00746"/>
    </source>
</evidence>
<gene>
    <name evidence="2" type="ORF">A0127_10285</name>
</gene>
<dbReference type="Gene3D" id="1.10.620.20">
    <property type="entry name" value="Ribonucleotide Reductase, subunit A"/>
    <property type="match status" value="1"/>
</dbReference>
<dbReference type="InterPro" id="IPR011017">
    <property type="entry name" value="TRASH_dom"/>
</dbReference>
<organism evidence="2 3">
    <name type="scientific">Thermococcus peptonophilus</name>
    <dbReference type="NCBI Taxonomy" id="53952"/>
    <lineage>
        <taxon>Archaea</taxon>
        <taxon>Methanobacteriati</taxon>
        <taxon>Methanobacteriota</taxon>
        <taxon>Thermococci</taxon>
        <taxon>Thermococcales</taxon>
        <taxon>Thermococcaceae</taxon>
        <taxon>Thermococcus</taxon>
    </lineage>
</organism>
<accession>A0A142CXV8</accession>
<sequence length="69" mass="8046">MPIDPVCGMEVGEDTSFKVEYRGRMYYFCSPGCKAEFEANPKKYVWDVEDSPHHGHSHRRMQRMGGCHH</sequence>
<geneLocation type="plasmid" evidence="3"/>
<reference evidence="3" key="1">
    <citation type="submission" date="2016-03" db="EMBL/GenBank/DDBJ databases">
        <authorList>
            <person name="Oger P.M."/>
        </authorList>
    </citation>
    <scope>NUCLEOTIDE SEQUENCE [LARGE SCALE GENOMIC DNA]</scope>
    <source>
        <strain evidence="3">OG-1</strain>
        <plasmid evidence="3">Plasmid</plasmid>
    </source>
</reference>
<dbReference type="OrthoDB" id="37898at2157"/>
<dbReference type="SUPFAM" id="SSF47240">
    <property type="entry name" value="Ferritin-like"/>
    <property type="match status" value="1"/>
</dbReference>
<proteinExistence type="predicted"/>
<evidence type="ECO:0000313" key="2">
    <source>
        <dbReference type="EMBL" id="AMQ19610.1"/>
    </source>
</evidence>
<protein>
    <recommendedName>
        <fullName evidence="1">TRASH domain-containing protein</fullName>
    </recommendedName>
</protein>
<dbReference type="AlphaFoldDB" id="A0A142CXV8"/>
<keyword evidence="3" id="KW-1185">Reference proteome</keyword>
<dbReference type="EMBL" id="CP014751">
    <property type="protein sequence ID" value="AMQ19610.1"/>
    <property type="molecule type" value="Genomic_DNA"/>
</dbReference>
<keyword evidence="2" id="KW-0614">Plasmid</keyword>
<name>A0A142CXV8_9EURY</name>
<dbReference type="RefSeq" id="WP_062390992.1">
    <property type="nucleotide sequence ID" value="NZ_CP014751.1"/>
</dbReference>
<dbReference type="Proteomes" id="UP000073604">
    <property type="component" value="Plasmid unnamed"/>
</dbReference>
<dbReference type="GeneID" id="27140939"/>
<dbReference type="SMART" id="SM00746">
    <property type="entry name" value="TRASH"/>
    <property type="match status" value="1"/>
</dbReference>
<dbReference type="InterPro" id="IPR012348">
    <property type="entry name" value="RNR-like"/>
</dbReference>
<dbReference type="InterPro" id="IPR007029">
    <property type="entry name" value="YHS_dom"/>
</dbReference>
<dbReference type="KEGG" id="tpep:A0127_10285"/>